<organism evidence="1 2">
    <name type="scientific">Oryza meyeriana var. granulata</name>
    <dbReference type="NCBI Taxonomy" id="110450"/>
    <lineage>
        <taxon>Eukaryota</taxon>
        <taxon>Viridiplantae</taxon>
        <taxon>Streptophyta</taxon>
        <taxon>Embryophyta</taxon>
        <taxon>Tracheophyta</taxon>
        <taxon>Spermatophyta</taxon>
        <taxon>Magnoliopsida</taxon>
        <taxon>Liliopsida</taxon>
        <taxon>Poales</taxon>
        <taxon>Poaceae</taxon>
        <taxon>BOP clade</taxon>
        <taxon>Oryzoideae</taxon>
        <taxon>Oryzeae</taxon>
        <taxon>Oryzinae</taxon>
        <taxon>Oryza</taxon>
        <taxon>Oryza meyeriana</taxon>
    </lineage>
</organism>
<keyword evidence="2" id="KW-1185">Reference proteome</keyword>
<dbReference type="Proteomes" id="UP000479710">
    <property type="component" value="Unassembled WGS sequence"/>
</dbReference>
<dbReference type="EMBL" id="SPHZ02000006">
    <property type="protein sequence ID" value="KAF0913044.1"/>
    <property type="molecule type" value="Genomic_DNA"/>
</dbReference>
<comment type="caution">
    <text evidence="1">The sequence shown here is derived from an EMBL/GenBank/DDBJ whole genome shotgun (WGS) entry which is preliminary data.</text>
</comment>
<gene>
    <name evidence="1" type="ORF">E2562_019817</name>
</gene>
<reference evidence="1 2" key="1">
    <citation type="submission" date="2019-11" db="EMBL/GenBank/DDBJ databases">
        <title>Whole genome sequence of Oryza granulata.</title>
        <authorList>
            <person name="Li W."/>
        </authorList>
    </citation>
    <scope>NUCLEOTIDE SEQUENCE [LARGE SCALE GENOMIC DNA]</scope>
    <source>
        <strain evidence="2">cv. Menghai</strain>
        <tissue evidence="1">Leaf</tissue>
    </source>
</reference>
<evidence type="ECO:0000313" key="1">
    <source>
        <dbReference type="EMBL" id="KAF0913044.1"/>
    </source>
</evidence>
<evidence type="ECO:0000313" key="2">
    <source>
        <dbReference type="Proteomes" id="UP000479710"/>
    </source>
</evidence>
<sequence>MTNLTGLRCNQTGMLLQRRSMPFQGHLHLSHGRSFFSSQLYTYRGQSRYFYHSPPSVLYYLRIKYVNQVALSK</sequence>
<dbReference type="AlphaFoldDB" id="A0A6G1DLR0"/>
<name>A0A6G1DLR0_9ORYZ</name>
<accession>A0A6G1DLR0</accession>
<protein>
    <submittedName>
        <fullName evidence="1">Uncharacterized protein</fullName>
    </submittedName>
</protein>
<proteinExistence type="predicted"/>